<name>A0A0J0XL24_9TREE</name>
<evidence type="ECO:0000256" key="6">
    <source>
        <dbReference type="SAM" id="MobiDB-lite"/>
    </source>
</evidence>
<dbReference type="GO" id="GO:0051225">
    <property type="term" value="P:spindle assembly"/>
    <property type="evidence" value="ECO:0007669"/>
    <property type="project" value="TreeGrafter"/>
</dbReference>
<dbReference type="GO" id="GO:0043015">
    <property type="term" value="F:gamma-tubulin binding"/>
    <property type="evidence" value="ECO:0007669"/>
    <property type="project" value="InterPro"/>
</dbReference>
<dbReference type="AlphaFoldDB" id="A0A0J0XL24"/>
<comment type="similarity">
    <text evidence="2">Belongs to the TUBGCP family.</text>
</comment>
<dbReference type="InterPro" id="IPR042241">
    <property type="entry name" value="GCP_C_sf"/>
</dbReference>
<dbReference type="GO" id="GO:0005874">
    <property type="term" value="C:microtubule"/>
    <property type="evidence" value="ECO:0007669"/>
    <property type="project" value="UniProtKB-KW"/>
</dbReference>
<sequence length="879" mass="98653">MERGSPLESLVYSVLPGLSQLPGRQRQERVNELVEYAEAILTSRLPSSVPLGVGALPDAARRLLPKSSDALRFNALWSAIERNGTLSAPSKQLQFLVALSALNRSSESTFASPRRSHNRVDSRGFGAPAPPRAAAPSGEPSRPAASPSKPARSKAALLREWRTERARKPFPEALLLRDALYLLQGIDGRYVRFAVAPPPELNPYLTERGREGNGTGFPLGANGVTIPTDVEPQVLGIDIVADEAREGYIAKPTRNILVQLSELGVLYRQITSFVQEHQAAGPSSRSGMVVQSLCHFLHHELSEYHRLLAVLESQMNRGDESTPAESGLTLIRLGLWTEDMRLKLRLMDSVVSDARSTHGGALVSKIHKHTAHGDPFVRRFTDQILEEVSKPFFSTLQRWIISGELHDPFNEFFVQLNPEITSNDVNAFTTDLGFEEGLDSDGNTSDAHQVWEKRYIFVKAMMPGFINEDFGKKIFSTGRSLNFTRYHCYDSDWVAEQAGSGSSALKYSDLNGLEHSIDVAYSKASKHLLETFYDKYHLMDHLTALKRYLMLGAGDFVDLLMDSMTLRLDRPAISLYRHHLTSDLESAIRGSSAQFDSPDVLRRLDARVKHYNRGEIGWECFMLEYRVEAPLNAVLDTRAMEGYGRLFNHLWLLKRVETALTKGWKRATFSSRQFESLPSVDGIWHMSRRLQAEMVHFLRNMQAFCQLEVIECSWAALRKTTDRRDGDLDALIFAHRTYLDRVVRKILLLGPRKEDTLLNLVRTALGHILAFTASMEELFKWSLGEATRLDRIRGAERGLNADDARVAESEGEASRKKLQDIRQRIDICGVGFQDAVGSVCKEAASHPDLDVRFLAIRIAFNGHYSLRRGKRKSAKGNAE</sequence>
<dbReference type="GO" id="GO:0051011">
    <property type="term" value="F:microtubule minus-end binding"/>
    <property type="evidence" value="ECO:0007669"/>
    <property type="project" value="TreeGrafter"/>
</dbReference>
<dbReference type="GO" id="GO:0044732">
    <property type="term" value="C:mitotic spindle pole body"/>
    <property type="evidence" value="ECO:0007669"/>
    <property type="project" value="TreeGrafter"/>
</dbReference>
<organism evidence="9 10">
    <name type="scientific">Cutaneotrichosporon oleaginosum</name>
    <dbReference type="NCBI Taxonomy" id="879819"/>
    <lineage>
        <taxon>Eukaryota</taxon>
        <taxon>Fungi</taxon>
        <taxon>Dikarya</taxon>
        <taxon>Basidiomycota</taxon>
        <taxon>Agaricomycotina</taxon>
        <taxon>Tremellomycetes</taxon>
        <taxon>Trichosporonales</taxon>
        <taxon>Trichosporonaceae</taxon>
        <taxon>Cutaneotrichosporon</taxon>
    </lineage>
</organism>
<dbReference type="EMBL" id="KQ087212">
    <property type="protein sequence ID" value="KLT41806.1"/>
    <property type="molecule type" value="Genomic_DNA"/>
</dbReference>
<dbReference type="OrthoDB" id="5860513at2759"/>
<evidence type="ECO:0000313" key="9">
    <source>
        <dbReference type="EMBL" id="KLT41806.1"/>
    </source>
</evidence>
<dbReference type="GeneID" id="28983967"/>
<keyword evidence="5" id="KW-0206">Cytoskeleton</keyword>
<evidence type="ECO:0000256" key="5">
    <source>
        <dbReference type="ARBA" id="ARBA00023212"/>
    </source>
</evidence>
<dbReference type="PANTHER" id="PTHR19302">
    <property type="entry name" value="GAMMA TUBULIN COMPLEX PROTEIN"/>
    <property type="match status" value="1"/>
</dbReference>
<keyword evidence="10" id="KW-1185">Reference proteome</keyword>
<protein>
    <submittedName>
        <fullName evidence="9">Uncharacterized protein</fullName>
    </submittedName>
</protein>
<dbReference type="GO" id="GO:0031122">
    <property type="term" value="P:cytoplasmic microtubule organization"/>
    <property type="evidence" value="ECO:0007669"/>
    <property type="project" value="TreeGrafter"/>
</dbReference>
<feature type="domain" description="Gamma tubulin complex component protein N-terminal" evidence="8">
    <location>
        <begin position="176"/>
        <end position="535"/>
    </location>
</feature>
<evidence type="ECO:0000259" key="7">
    <source>
        <dbReference type="Pfam" id="PF04130"/>
    </source>
</evidence>
<dbReference type="GO" id="GO:0051321">
    <property type="term" value="P:meiotic cell cycle"/>
    <property type="evidence" value="ECO:0007669"/>
    <property type="project" value="TreeGrafter"/>
</dbReference>
<evidence type="ECO:0000256" key="3">
    <source>
        <dbReference type="ARBA" id="ARBA00022490"/>
    </source>
</evidence>
<dbReference type="Pfam" id="PF04130">
    <property type="entry name" value="GCP_C_terminal"/>
    <property type="match status" value="1"/>
</dbReference>
<dbReference type="GO" id="GO:0000278">
    <property type="term" value="P:mitotic cell cycle"/>
    <property type="evidence" value="ECO:0007669"/>
    <property type="project" value="TreeGrafter"/>
</dbReference>
<evidence type="ECO:0000313" key="10">
    <source>
        <dbReference type="Proteomes" id="UP000053611"/>
    </source>
</evidence>
<dbReference type="PANTHER" id="PTHR19302:SF14">
    <property type="entry name" value="GAMMA-TUBULIN COMPLEX COMPONENT 3"/>
    <property type="match status" value="1"/>
</dbReference>
<dbReference type="GO" id="GO:0007020">
    <property type="term" value="P:microtubule nucleation"/>
    <property type="evidence" value="ECO:0007669"/>
    <property type="project" value="InterPro"/>
</dbReference>
<dbReference type="RefSeq" id="XP_018278297.1">
    <property type="nucleotide sequence ID" value="XM_018423364.1"/>
</dbReference>
<dbReference type="Pfam" id="PF17681">
    <property type="entry name" value="GCP_N_terminal"/>
    <property type="match status" value="1"/>
</dbReference>
<feature type="region of interest" description="Disordered" evidence="6">
    <location>
        <begin position="107"/>
        <end position="155"/>
    </location>
</feature>
<accession>A0A0J0XL24</accession>
<reference evidence="9 10" key="1">
    <citation type="submission" date="2015-03" db="EMBL/GenBank/DDBJ databases">
        <title>Genomics and transcriptomics of the oil-accumulating basidiomycete yeast T. oleaginosus allow insights into substrate utilization and the diverse evolutionary trajectories of mating systems in fungi.</title>
        <authorList>
            <consortium name="DOE Joint Genome Institute"/>
            <person name="Kourist R."/>
            <person name="Kracht O."/>
            <person name="Bracharz F."/>
            <person name="Lipzen A."/>
            <person name="Nolan M."/>
            <person name="Ohm R."/>
            <person name="Grigoriev I."/>
            <person name="Sun S."/>
            <person name="Heitman J."/>
            <person name="Bruck T."/>
            <person name="Nowrousian M."/>
        </authorList>
    </citation>
    <scope>NUCLEOTIDE SEQUENCE [LARGE SCALE GENOMIC DNA]</scope>
    <source>
        <strain evidence="9 10">IBC0246</strain>
    </source>
</reference>
<dbReference type="InterPro" id="IPR041470">
    <property type="entry name" value="GCP_N"/>
</dbReference>
<comment type="subcellular location">
    <subcellularLocation>
        <location evidence="1">Cytoplasm</location>
        <location evidence="1">Cytoskeleton</location>
    </subcellularLocation>
</comment>
<evidence type="ECO:0000256" key="1">
    <source>
        <dbReference type="ARBA" id="ARBA00004245"/>
    </source>
</evidence>
<dbReference type="STRING" id="879819.A0A0J0XL24"/>
<dbReference type="GO" id="GO:0000930">
    <property type="term" value="C:gamma-tubulin complex"/>
    <property type="evidence" value="ECO:0007669"/>
    <property type="project" value="UniProtKB-ARBA"/>
</dbReference>
<dbReference type="Proteomes" id="UP000053611">
    <property type="component" value="Unassembled WGS sequence"/>
</dbReference>
<feature type="compositionally biased region" description="Low complexity" evidence="6">
    <location>
        <begin position="134"/>
        <end position="155"/>
    </location>
</feature>
<evidence type="ECO:0000256" key="4">
    <source>
        <dbReference type="ARBA" id="ARBA00022701"/>
    </source>
</evidence>
<dbReference type="InterPro" id="IPR040457">
    <property type="entry name" value="GCP_C"/>
</dbReference>
<gene>
    <name evidence="9" type="ORF">CC85DRAFT_286043</name>
</gene>
<keyword evidence="4" id="KW-0493">Microtubule</keyword>
<feature type="domain" description="Gamma tubulin complex component C-terminal" evidence="7">
    <location>
        <begin position="538"/>
        <end position="864"/>
    </location>
</feature>
<evidence type="ECO:0000256" key="2">
    <source>
        <dbReference type="ARBA" id="ARBA00010337"/>
    </source>
</evidence>
<dbReference type="InterPro" id="IPR007259">
    <property type="entry name" value="GCP"/>
</dbReference>
<dbReference type="Gene3D" id="1.20.120.1900">
    <property type="entry name" value="Gamma-tubulin complex, C-terminal domain"/>
    <property type="match status" value="1"/>
</dbReference>
<dbReference type="GO" id="GO:0000922">
    <property type="term" value="C:spindle pole"/>
    <property type="evidence" value="ECO:0007669"/>
    <property type="project" value="InterPro"/>
</dbReference>
<keyword evidence="3" id="KW-0963">Cytoplasm</keyword>
<evidence type="ECO:0000259" key="8">
    <source>
        <dbReference type="Pfam" id="PF17681"/>
    </source>
</evidence>
<proteinExistence type="inferred from homology"/>